<name>A0A081LD37_9BACI</name>
<keyword evidence="1" id="KW-0175">Coiled coil</keyword>
<dbReference type="RefSeq" id="WP_034319723.1">
    <property type="nucleotide sequence ID" value="NZ_JAVIKA010000003.1"/>
</dbReference>
<dbReference type="InterPro" id="IPR011990">
    <property type="entry name" value="TPR-like_helical_dom_sf"/>
</dbReference>
<dbReference type="Pfam" id="PF18801">
    <property type="entry name" value="RapH_N"/>
    <property type="match status" value="1"/>
</dbReference>
<dbReference type="SUPFAM" id="SSF48452">
    <property type="entry name" value="TPR-like"/>
    <property type="match status" value="1"/>
</dbReference>
<keyword evidence="3" id="KW-1185">Reference proteome</keyword>
<dbReference type="Proteomes" id="UP000028091">
    <property type="component" value="Unassembled WGS sequence"/>
</dbReference>
<accession>A0A081LD37</accession>
<organism evidence="2 3">
    <name type="scientific">Bacillus zhangzhouensis</name>
    <dbReference type="NCBI Taxonomy" id="1178540"/>
    <lineage>
        <taxon>Bacteria</taxon>
        <taxon>Bacillati</taxon>
        <taxon>Bacillota</taxon>
        <taxon>Bacilli</taxon>
        <taxon>Bacillales</taxon>
        <taxon>Bacillaceae</taxon>
        <taxon>Bacillus</taxon>
    </lineage>
</organism>
<comment type="caution">
    <text evidence="2">The sequence shown here is derived from an EMBL/GenBank/DDBJ whole genome shotgun (WGS) entry which is preliminary data.</text>
</comment>
<reference evidence="2 3" key="1">
    <citation type="submission" date="2012-09" db="EMBL/GenBank/DDBJ databases">
        <title>Genome Sequence of Bacillus sp. DW5-4.</title>
        <authorList>
            <person name="Lai Q."/>
            <person name="Liu Y."/>
            <person name="Shao Z."/>
        </authorList>
    </citation>
    <scope>NUCLEOTIDE SEQUENCE [LARGE SCALE GENOMIC DNA]</scope>
    <source>
        <strain evidence="2 3">DW5-4</strain>
    </source>
</reference>
<dbReference type="AlphaFoldDB" id="A0A081LD37"/>
<dbReference type="eggNOG" id="COG0457">
    <property type="taxonomic scope" value="Bacteria"/>
</dbReference>
<evidence type="ECO:0000256" key="1">
    <source>
        <dbReference type="SAM" id="Coils"/>
    </source>
</evidence>
<evidence type="ECO:0000313" key="3">
    <source>
        <dbReference type="Proteomes" id="UP000028091"/>
    </source>
</evidence>
<evidence type="ECO:0000313" key="2">
    <source>
        <dbReference type="EMBL" id="KEP27163.1"/>
    </source>
</evidence>
<feature type="coiled-coil region" evidence="1">
    <location>
        <begin position="318"/>
        <end position="352"/>
    </location>
</feature>
<gene>
    <name evidence="2" type="ORF">BA70_15890</name>
</gene>
<sequence>MGKLKIHSAEVANEISKWTRVISQNDLEKSAIYKEKIQNLLKNTDEDREVLLYYQLVDGRHEMLLGNIEKANQIMKTVGTLDEKADDIINFYFYFYKGQYAAYVKKYDEAISFYKIAEQRLKRVNEDLEVGTFHHKVASIYYELKQNFISINHIKKAIDTFKAHEEYTAQAIDSLILHASNCIDLFQFDEAEDKYQEALEKSKRMNNEVLIGKCYHNLAVLYYAKPDYEKSAQYAKKGMGIQIHRDNSHYYIQSLYVLANALVHLGDQEAKEYIKEGIQYSCDIQNNEYIVKFEILDLMCENSGAADVFSEKLDYIEKNRLYVELEDLSEQISKYFKERNDYQNAIRFLEKKFDAQILQKKVEVIL</sequence>
<dbReference type="Gene3D" id="1.25.40.10">
    <property type="entry name" value="Tetratricopeptide repeat domain"/>
    <property type="match status" value="1"/>
</dbReference>
<dbReference type="EMBL" id="JOTP01000005">
    <property type="protein sequence ID" value="KEP27163.1"/>
    <property type="molecule type" value="Genomic_DNA"/>
</dbReference>
<proteinExistence type="predicted"/>
<dbReference type="OrthoDB" id="2957368at2"/>
<protein>
    <submittedName>
        <fullName evidence="2">Uncharacterized protein</fullName>
    </submittedName>
</protein>